<keyword evidence="1" id="KW-0472">Membrane</keyword>
<feature type="transmembrane region" description="Helical" evidence="1">
    <location>
        <begin position="410"/>
        <end position="434"/>
    </location>
</feature>
<sequence length="435" mass="45723">MPGEMRETDSARFLHWLFVVIAIITCAATAEALGTWTFQLGPLQIVVLPLLTAFVMTAVLNIVALRTAPLFAERCQQVAGLVMGLLALLFVLRAGLVFGENLPLIIDNGSAMVFQSIGKIGTLLAFPLAMMLGMRRASIGATFSIGREPSLAIIQQRYGVGSPEMTGVLTTYVTGTVFGAIFFSIVAAVGSWLGYSTQALTMACGTGSGGMTFSCAGSLTQLRDDMDGETILALATASDVLSYVATILLGTFVAIPVLERLTRAVSQRKRLMTCEDVEEVGQAPTPPQAPVRQLPTAILSAIVVFAIVTTLTAIGQSLARAIVILAAGIGLVGVTALIRIIPRRIQRYLPLPILAAVVGILAGAPAFPWATTVSGAYSDMQLLTIASGVLACAGLAINRQQIHTMKKFGWRAVAVAFAVFAGSYFVSATLAQLAL</sequence>
<gene>
    <name evidence="2" type="ORF">H9634_11585</name>
</gene>
<feature type="transmembrane region" description="Helical" evidence="1">
    <location>
        <begin position="348"/>
        <end position="368"/>
    </location>
</feature>
<evidence type="ECO:0000313" key="2">
    <source>
        <dbReference type="EMBL" id="MBD8021419.1"/>
    </source>
</evidence>
<dbReference type="EMBL" id="JACSPY010000013">
    <property type="protein sequence ID" value="MBD8021419.1"/>
    <property type="molecule type" value="Genomic_DNA"/>
</dbReference>
<feature type="transmembrane region" description="Helical" evidence="1">
    <location>
        <begin position="111"/>
        <end position="132"/>
    </location>
</feature>
<feature type="transmembrane region" description="Helical" evidence="1">
    <location>
        <begin position="240"/>
        <end position="262"/>
    </location>
</feature>
<feature type="transmembrane region" description="Helical" evidence="1">
    <location>
        <begin position="172"/>
        <end position="193"/>
    </location>
</feature>
<keyword evidence="1" id="KW-1133">Transmembrane helix</keyword>
<feature type="transmembrane region" description="Helical" evidence="1">
    <location>
        <begin position="321"/>
        <end position="341"/>
    </location>
</feature>
<organism evidence="2 3">
    <name type="scientific">Brevibacterium gallinarum</name>
    <dbReference type="NCBI Taxonomy" id="2762220"/>
    <lineage>
        <taxon>Bacteria</taxon>
        <taxon>Bacillati</taxon>
        <taxon>Actinomycetota</taxon>
        <taxon>Actinomycetes</taxon>
        <taxon>Micrococcales</taxon>
        <taxon>Brevibacteriaceae</taxon>
        <taxon>Brevibacterium</taxon>
    </lineage>
</organism>
<evidence type="ECO:0000256" key="1">
    <source>
        <dbReference type="SAM" id="Phobius"/>
    </source>
</evidence>
<dbReference type="InterPro" id="IPR021450">
    <property type="entry name" value="DUF3100"/>
</dbReference>
<dbReference type="Pfam" id="PF11299">
    <property type="entry name" value="DUF3100"/>
    <property type="match status" value="1"/>
</dbReference>
<feature type="transmembrane region" description="Helical" evidence="1">
    <location>
        <begin position="297"/>
        <end position="315"/>
    </location>
</feature>
<dbReference type="Proteomes" id="UP000651517">
    <property type="component" value="Unassembled WGS sequence"/>
</dbReference>
<protein>
    <submittedName>
        <fullName evidence="2">DUF3100 domain-containing protein</fullName>
    </submittedName>
</protein>
<evidence type="ECO:0000313" key="3">
    <source>
        <dbReference type="Proteomes" id="UP000651517"/>
    </source>
</evidence>
<feature type="transmembrane region" description="Helical" evidence="1">
    <location>
        <begin position="12"/>
        <end position="33"/>
    </location>
</feature>
<feature type="transmembrane region" description="Helical" evidence="1">
    <location>
        <begin position="45"/>
        <end position="66"/>
    </location>
</feature>
<proteinExistence type="predicted"/>
<comment type="caution">
    <text evidence="2">The sequence shown here is derived from an EMBL/GenBank/DDBJ whole genome shotgun (WGS) entry which is preliminary data.</text>
</comment>
<reference evidence="2 3" key="1">
    <citation type="submission" date="2020-08" db="EMBL/GenBank/DDBJ databases">
        <title>A Genomic Blueprint of the Chicken Gut Microbiome.</title>
        <authorList>
            <person name="Gilroy R."/>
            <person name="Ravi A."/>
            <person name="Getino M."/>
            <person name="Pursley I."/>
            <person name="Horton D.L."/>
            <person name="Alikhan N.-F."/>
            <person name="Baker D."/>
            <person name="Gharbi K."/>
            <person name="Hall N."/>
            <person name="Watson M."/>
            <person name="Adriaenssens E.M."/>
            <person name="Foster-Nyarko E."/>
            <person name="Jarju S."/>
            <person name="Secka A."/>
            <person name="Antonio M."/>
            <person name="Oren A."/>
            <person name="Chaudhuri R."/>
            <person name="La Ragione R.M."/>
            <person name="Hildebrand F."/>
            <person name="Pallen M.J."/>
        </authorList>
    </citation>
    <scope>NUCLEOTIDE SEQUENCE [LARGE SCALE GENOMIC DNA]</scope>
    <source>
        <strain evidence="2 3">Re57</strain>
    </source>
</reference>
<dbReference type="RefSeq" id="WP_165882694.1">
    <property type="nucleotide sequence ID" value="NZ_JACSPY010000013.1"/>
</dbReference>
<accession>A0ABR8WWG1</accession>
<name>A0ABR8WWG1_9MICO</name>
<keyword evidence="1" id="KW-0812">Transmembrane</keyword>
<feature type="transmembrane region" description="Helical" evidence="1">
    <location>
        <begin position="78"/>
        <end position="99"/>
    </location>
</feature>
<feature type="transmembrane region" description="Helical" evidence="1">
    <location>
        <begin position="380"/>
        <end position="398"/>
    </location>
</feature>
<keyword evidence="3" id="KW-1185">Reference proteome</keyword>